<evidence type="ECO:0000313" key="2">
    <source>
        <dbReference type="EMBL" id="TWH81643.1"/>
    </source>
</evidence>
<proteinExistence type="predicted"/>
<dbReference type="RefSeq" id="WP_212633458.1">
    <property type="nucleotide sequence ID" value="NZ_VLKH01000003.1"/>
</dbReference>
<evidence type="ECO:0000256" key="1">
    <source>
        <dbReference type="SAM" id="SignalP"/>
    </source>
</evidence>
<dbReference type="Proteomes" id="UP000315343">
    <property type="component" value="Unassembled WGS sequence"/>
</dbReference>
<accession>A0A562JF05</accession>
<comment type="caution">
    <text evidence="2">The sequence shown here is derived from an EMBL/GenBank/DDBJ whole genome shotgun (WGS) entry which is preliminary data.</text>
</comment>
<feature type="signal peptide" evidence="1">
    <location>
        <begin position="1"/>
        <end position="18"/>
    </location>
</feature>
<gene>
    <name evidence="2" type="ORF">LY60_01397</name>
</gene>
<feature type="chain" id="PRO_5039428731" evidence="1">
    <location>
        <begin position="19"/>
        <end position="288"/>
    </location>
</feature>
<keyword evidence="1" id="KW-0732">Signal</keyword>
<reference evidence="2 3" key="1">
    <citation type="submission" date="2019-07" db="EMBL/GenBank/DDBJ databases">
        <title>Genomic Encyclopedia of Type Strains, Phase I: the one thousand microbial genomes (KMG-I) project.</title>
        <authorList>
            <person name="Kyrpides N."/>
        </authorList>
    </citation>
    <scope>NUCLEOTIDE SEQUENCE [LARGE SCALE GENOMIC DNA]</scope>
    <source>
        <strain evidence="2 3">DSM 13558</strain>
    </source>
</reference>
<organism evidence="2 3">
    <name type="scientific">Sedimentibacter saalensis</name>
    <dbReference type="NCBI Taxonomy" id="130788"/>
    <lineage>
        <taxon>Bacteria</taxon>
        <taxon>Bacillati</taxon>
        <taxon>Bacillota</taxon>
        <taxon>Tissierellia</taxon>
        <taxon>Sedimentibacter</taxon>
    </lineage>
</organism>
<keyword evidence="3" id="KW-1185">Reference proteome</keyword>
<sequence length="288" mass="33938">MRKWMLLFILCVCVCVSGCENKGTTYKETTNENIANDEINRKEAIDKESFFEDSAGYKFDKYIVSDHFELYYNSKNELNKFYATNSIKILEEEYNRILEFLSVDSTNMPIVKINMYDEYECLRQSIISEAFFDPDDMDINFAGVMLSKDTFYYTLKHKSGKSVDLETVLVHEFVHTVAMALTNGKMQIDWLWEGTARYLTEDTDYSKVYYKELIEKGIPDRYLLKRNVKYRYNYGYSMVEFIVETYGREKLVDLLLDYGDIEEVLGITESEFKEGWKVFVEGKISSMQ</sequence>
<protein>
    <submittedName>
        <fullName evidence="2">Uncharacterized protein</fullName>
    </submittedName>
</protein>
<dbReference type="EMBL" id="VLKH01000003">
    <property type="protein sequence ID" value="TWH81643.1"/>
    <property type="molecule type" value="Genomic_DNA"/>
</dbReference>
<dbReference type="AlphaFoldDB" id="A0A562JF05"/>
<name>A0A562JF05_9FIRM</name>
<evidence type="ECO:0000313" key="3">
    <source>
        <dbReference type="Proteomes" id="UP000315343"/>
    </source>
</evidence>